<sequence length="145" mass="16701">MTRTIQSDSVRCRVPGNPFFFVPGPSHNYNTLCGYARPMAFREIDDDFWEIVCRHLPRQKPHIGRPRRDPRHLFNGVLYVLTTGCTWSDVPATYGTKSTVHRYHLELCERGAYQAIFLDLLRAGYEFRKGEAARCAAEDLRSPVP</sequence>
<dbReference type="AlphaFoldDB" id="A0ABD4TBL5"/>
<accession>A0ABD4TBL5</accession>
<gene>
    <name evidence="2" type="ORF">DIC75_04150</name>
</gene>
<dbReference type="Proteomes" id="UP001523230">
    <property type="component" value="Unassembled WGS sequence"/>
</dbReference>
<dbReference type="InterPro" id="IPR052909">
    <property type="entry name" value="Transposase_6_like"/>
</dbReference>
<dbReference type="PANTHER" id="PTHR46637:SF1">
    <property type="entry name" value="BLL5188 PROTEIN"/>
    <property type="match status" value="1"/>
</dbReference>
<organism evidence="2 3">
    <name type="scientific">Methanoculleus oceani</name>
    <dbReference type="NCBI Taxonomy" id="2184756"/>
    <lineage>
        <taxon>Archaea</taxon>
        <taxon>Methanobacteriati</taxon>
        <taxon>Methanobacteriota</taxon>
        <taxon>Stenosarchaea group</taxon>
        <taxon>Methanomicrobia</taxon>
        <taxon>Methanomicrobiales</taxon>
        <taxon>Methanomicrobiaceae</taxon>
        <taxon>Methanoculleus</taxon>
    </lineage>
</organism>
<reference evidence="2 3" key="1">
    <citation type="submission" date="2018-05" db="EMBL/GenBank/DDBJ databases">
        <title>Isolation and characterization of genus Methanoculleus species and their viruses from deep sea marine sediment offshore southwestern Taiwan.</title>
        <authorList>
            <person name="Wei W.-H."/>
            <person name="Chen W.-C."/>
            <person name="Lai M.-C."/>
            <person name="Chen S.-C."/>
        </authorList>
    </citation>
    <scope>NUCLEOTIDE SEQUENCE [LARGE SCALE GENOMIC DNA]</scope>
    <source>
        <strain evidence="2 3">CWC-02</strain>
    </source>
</reference>
<dbReference type="PANTHER" id="PTHR46637">
    <property type="entry name" value="TIS1421-TRANSPOSASE PROTEIN A"/>
    <property type="match status" value="1"/>
</dbReference>
<keyword evidence="3" id="KW-1185">Reference proteome</keyword>
<proteinExistence type="predicted"/>
<comment type="caution">
    <text evidence="2">The sequence shown here is derived from an EMBL/GenBank/DDBJ whole genome shotgun (WGS) entry which is preliminary data.</text>
</comment>
<dbReference type="Pfam" id="PF13340">
    <property type="entry name" value="DUF4096"/>
    <property type="match status" value="1"/>
</dbReference>
<feature type="domain" description="Insertion element IS402-like" evidence="1">
    <location>
        <begin position="45"/>
        <end position="117"/>
    </location>
</feature>
<dbReference type="EMBL" id="QFDM01000001">
    <property type="protein sequence ID" value="MCM2465510.1"/>
    <property type="molecule type" value="Genomic_DNA"/>
</dbReference>
<dbReference type="InterPro" id="IPR025161">
    <property type="entry name" value="IS402-like_dom"/>
</dbReference>
<protein>
    <recommendedName>
        <fullName evidence="1">Insertion element IS402-like domain-containing protein</fullName>
    </recommendedName>
</protein>
<name>A0ABD4TBL5_9EURY</name>
<evidence type="ECO:0000259" key="1">
    <source>
        <dbReference type="Pfam" id="PF13340"/>
    </source>
</evidence>
<evidence type="ECO:0000313" key="3">
    <source>
        <dbReference type="Proteomes" id="UP001523230"/>
    </source>
</evidence>
<evidence type="ECO:0000313" key="2">
    <source>
        <dbReference type="EMBL" id="MCM2465510.1"/>
    </source>
</evidence>